<dbReference type="RefSeq" id="WP_001095031.1">
    <property type="nucleotide sequence ID" value="NZ_CM000718.1"/>
</dbReference>
<dbReference type="PANTHER" id="PTHR34975">
    <property type="entry name" value="SPORE GERMINATION PROTEIN A2"/>
    <property type="match status" value="1"/>
</dbReference>
<dbReference type="GO" id="GO:0016020">
    <property type="term" value="C:membrane"/>
    <property type="evidence" value="ECO:0007669"/>
    <property type="project" value="UniProtKB-SubCell"/>
</dbReference>
<dbReference type="EMBL" id="LCYN01000038">
    <property type="protein sequence ID" value="KKZ91106.1"/>
    <property type="molecule type" value="Genomic_DNA"/>
</dbReference>
<comment type="subcellular location">
    <subcellularLocation>
        <location evidence="1">Membrane</location>
        <topology evidence="1">Multi-pass membrane protein</topology>
    </subcellularLocation>
</comment>
<gene>
    <name evidence="8" type="ORF">B4147_0930</name>
</gene>
<evidence type="ECO:0000313" key="8">
    <source>
        <dbReference type="EMBL" id="KKZ91106.1"/>
    </source>
</evidence>
<evidence type="ECO:0000256" key="5">
    <source>
        <dbReference type="ARBA" id="ARBA00022692"/>
    </source>
</evidence>
<dbReference type="AlphaFoldDB" id="A0A0G8BW65"/>
<keyword evidence="4" id="KW-0309">Germination</keyword>
<dbReference type="PATRIC" id="fig|1396.428.peg.2242"/>
<reference evidence="9" key="2">
    <citation type="submission" date="2015-04" db="EMBL/GenBank/DDBJ databases">
        <title>Draft Genome Sequences of Eight Spore-Forming Food Isolates of Bacillus cereus Genome sequencing.</title>
        <authorList>
            <person name="Krawcyk A.O."/>
            <person name="de Jong A."/>
            <person name="Eijlander R.T."/>
            <person name="Berendsen E.M."/>
            <person name="Holsappel S."/>
            <person name="Wells-Bennik M."/>
            <person name="Kuipers O.P."/>
        </authorList>
    </citation>
    <scope>NUCLEOTIDE SEQUENCE [LARGE SCALE GENOMIC DNA]</scope>
    <source>
        <strain evidence="9">B4147</strain>
    </source>
</reference>
<comment type="similarity">
    <text evidence="2">Belongs to the amino acid-polyamine-organocation (APC) superfamily. Spore germination protein (SGP) (TC 2.A.3.9) family.</text>
</comment>
<dbReference type="Pfam" id="PF03845">
    <property type="entry name" value="Spore_permease"/>
    <property type="match status" value="1"/>
</dbReference>
<accession>C2PAP0</accession>
<sequence length="369" mass="42917">MNTMNKTKTVSPYFAFILLHSLQIGIGILGYQRVILKNAGYDAWISLIIAGIATHIVLFCMLKMLEKDGDLISIHTTSFGKWFGSIFSVIFTLYCLLFCLTVLRTYMEVIQVWIFPTIKLWKLTLMFLLVTCYIIKGGFRSVTGICFWGVILPLFVIFFLIYPMKYVHFRNILPIFTHSPFDILISAKQSALEFLGFETILIFYPFIEKGKSLKRWAHAGIAFSTIIYVVLAIVSFMYYSEGQLNRTIWPTLTMLKIIKVPFIQRFEYIIIFIWFLIILPNLCLTIWSSCQTIKRSFHISFKFTLPFFISIVFIASLFFTNRESINVLNTVLSQAGLYIVYAYIPILFLFHSLRWHFKNQSKKSSTDTP</sequence>
<dbReference type="InterPro" id="IPR004761">
    <property type="entry name" value="Spore_GerAB"/>
</dbReference>
<comment type="caution">
    <text evidence="8">The sequence shown here is derived from an EMBL/GenBank/DDBJ whole genome shotgun (WGS) entry which is preliminary data.</text>
</comment>
<keyword evidence="5" id="KW-0812">Transmembrane</keyword>
<dbReference type="GO" id="GO:0009847">
    <property type="term" value="P:spore germination"/>
    <property type="evidence" value="ECO:0007669"/>
    <property type="project" value="InterPro"/>
</dbReference>
<evidence type="ECO:0000256" key="6">
    <source>
        <dbReference type="ARBA" id="ARBA00022989"/>
    </source>
</evidence>
<dbReference type="Gene3D" id="1.20.1740.10">
    <property type="entry name" value="Amino acid/polyamine transporter I"/>
    <property type="match status" value="1"/>
</dbReference>
<dbReference type="Proteomes" id="UP000035350">
    <property type="component" value="Unassembled WGS sequence"/>
</dbReference>
<protein>
    <submittedName>
        <fullName evidence="8">Uncharacterized protein</fullName>
    </submittedName>
</protein>
<proteinExistence type="inferred from homology"/>
<organism evidence="8 9">
    <name type="scientific">Bacillus wiedmannii</name>
    <dbReference type="NCBI Taxonomy" id="1890302"/>
    <lineage>
        <taxon>Bacteria</taxon>
        <taxon>Bacillati</taxon>
        <taxon>Bacillota</taxon>
        <taxon>Bacilli</taxon>
        <taxon>Bacillales</taxon>
        <taxon>Bacillaceae</taxon>
        <taxon>Bacillus</taxon>
        <taxon>Bacillus cereus group</taxon>
    </lineage>
</organism>
<reference evidence="8 9" key="1">
    <citation type="journal article" date="2015" name="Genome Announc.">
        <title>Next-Generation Whole-Genome Sequencing of Eight Strains of Bacillus cereus, Isolated from Food.</title>
        <authorList>
            <person name="Krawczyk A.O."/>
            <person name="de Jong A."/>
            <person name="Eijlander R.T."/>
            <person name="Berendsen E.M."/>
            <person name="Holsappel S."/>
            <person name="Wells-Bennik M.H."/>
            <person name="Kuipers O.P."/>
        </authorList>
    </citation>
    <scope>NUCLEOTIDE SEQUENCE [LARGE SCALE GENOMIC DNA]</scope>
    <source>
        <strain evidence="8 9">B4147</strain>
    </source>
</reference>
<dbReference type="PANTHER" id="PTHR34975:SF2">
    <property type="entry name" value="SPORE GERMINATION PROTEIN A2"/>
    <property type="match status" value="1"/>
</dbReference>
<evidence type="ECO:0000256" key="3">
    <source>
        <dbReference type="ARBA" id="ARBA00022448"/>
    </source>
</evidence>
<evidence type="ECO:0000256" key="4">
    <source>
        <dbReference type="ARBA" id="ARBA00022544"/>
    </source>
</evidence>
<evidence type="ECO:0000313" key="9">
    <source>
        <dbReference type="Proteomes" id="UP000035350"/>
    </source>
</evidence>
<keyword evidence="6" id="KW-1133">Transmembrane helix</keyword>
<accession>A0A0G8BW65</accession>
<evidence type="ECO:0000256" key="2">
    <source>
        <dbReference type="ARBA" id="ARBA00007998"/>
    </source>
</evidence>
<dbReference type="NCBIfam" id="TIGR00912">
    <property type="entry name" value="2A0309"/>
    <property type="match status" value="1"/>
</dbReference>
<evidence type="ECO:0000256" key="1">
    <source>
        <dbReference type="ARBA" id="ARBA00004141"/>
    </source>
</evidence>
<keyword evidence="7" id="KW-0472">Membrane</keyword>
<name>A0A0G8BW65_9BACI</name>
<evidence type="ECO:0000256" key="7">
    <source>
        <dbReference type="ARBA" id="ARBA00023136"/>
    </source>
</evidence>
<keyword evidence="3" id="KW-0813">Transport</keyword>